<feature type="transmembrane region" description="Helical" evidence="1">
    <location>
        <begin position="12"/>
        <end position="31"/>
    </location>
</feature>
<feature type="transmembrane region" description="Helical" evidence="1">
    <location>
        <begin position="376"/>
        <end position="397"/>
    </location>
</feature>
<keyword evidence="1" id="KW-0472">Membrane</keyword>
<feature type="transmembrane region" description="Helical" evidence="1">
    <location>
        <begin position="417"/>
        <end position="438"/>
    </location>
</feature>
<sequence>MILPYYSSGLRIGSAVLFFSAVIHTFLTPWLTRLYEECLHKKMIFPERWRQYLWLSELLRIVSRVELVFVLWAIPLFFLFLYTEGYRVTMAYFDSRNYVFSLFIVVMLILLESRPIEYLSQRIFSSVAKIGKQSPICWWWTIMIAAPLSTFFLKESGAMIIAATLLSKHFYQLAPSPKFCYATMGLLFSNISISGLTSSFSSRALLTILPEIKWTSSFIITHFCWKVILAVLISTTIFFLFFRKEFKKFPKTIPSSTIMQNRVPYWTIFIHVVLVGCVILSRAIPLFLGFILVFYLGFQRFTIFYQNPIKTAKVCFVGLFYAGVVIFGELQEWWMLDLMHGMSDFGYMMTSYMFSIFLDNALVNHIVHNLPMANDCYLYLVLVGSMSAGGLTLVSNMPNIVGYLILRPTFPQSDISLIRLFWSALIPSIVSLSIFWLLRGIPSFMFCLFR</sequence>
<dbReference type="EMBL" id="CP007217">
    <property type="protein sequence ID" value="AJR10281.1"/>
    <property type="molecule type" value="Genomic_DNA"/>
</dbReference>
<dbReference type="KEGG" id="cmm:NC80_00955"/>
<dbReference type="GeneID" id="1246315"/>
<feature type="transmembrane region" description="Helical" evidence="1">
    <location>
        <begin position="312"/>
        <end position="330"/>
    </location>
</feature>
<dbReference type="Pfam" id="PF07399">
    <property type="entry name" value="Na_H_antiport_3"/>
    <property type="match status" value="1"/>
</dbReference>
<proteinExistence type="predicted"/>
<dbReference type="STRING" id="83560.NC80_00955"/>
<dbReference type="KEGG" id="cmx:DNC_00970"/>
<dbReference type="Proteomes" id="UP000260363">
    <property type="component" value="Chromosome"/>
</dbReference>
<organism evidence="2 3">
    <name type="scientific">Chlamydia muridarum</name>
    <dbReference type="NCBI Taxonomy" id="83560"/>
    <lineage>
        <taxon>Bacteria</taxon>
        <taxon>Pseudomonadati</taxon>
        <taxon>Chlamydiota</taxon>
        <taxon>Chlamydiia</taxon>
        <taxon>Chlamydiales</taxon>
        <taxon>Chlamydiaceae</taxon>
        <taxon>Chlamydia/Chlamydophila group</taxon>
        <taxon>Chlamydia</taxon>
    </lineage>
</organism>
<name>A0A069ZWS2_CHLMR</name>
<keyword evidence="1" id="KW-0812">Transmembrane</keyword>
<evidence type="ECO:0000313" key="3">
    <source>
        <dbReference type="Proteomes" id="UP000260363"/>
    </source>
</evidence>
<evidence type="ECO:0000313" key="2">
    <source>
        <dbReference type="EMBL" id="AJR10281.1"/>
    </source>
</evidence>
<feature type="transmembrane region" description="Helical" evidence="1">
    <location>
        <begin position="98"/>
        <end position="116"/>
    </location>
</feature>
<reference evidence="2 3" key="1">
    <citation type="submission" date="2014-02" db="EMBL/GenBank/DDBJ databases">
        <authorList>
            <person name="Chen C."/>
            <person name="Conrad T.A."/>
            <person name="Zhou Z."/>
            <person name="Lai Z."/>
            <person name="Zhong G."/>
        </authorList>
    </citation>
    <scope>NUCLEOTIDE SEQUENCE [LARGE SCALE GENOMIC DNA]</scope>
    <source>
        <strain evidence="2 3">Nigg3-28</strain>
    </source>
</reference>
<feature type="transmembrane region" description="Helical" evidence="1">
    <location>
        <begin position="186"/>
        <end position="206"/>
    </location>
</feature>
<protein>
    <submittedName>
        <fullName evidence="2">Membrane protein</fullName>
    </submittedName>
</protein>
<accession>A0A069ZWS2</accession>
<dbReference type="AlphaFoldDB" id="A0A069ZWS2"/>
<feature type="transmembrane region" description="Helical" evidence="1">
    <location>
        <begin position="287"/>
        <end position="305"/>
    </location>
</feature>
<dbReference type="RefSeq" id="WP_010232760.1">
    <property type="nucleotide sequence ID" value="NZ_CP007217.1"/>
</dbReference>
<feature type="transmembrane region" description="Helical" evidence="1">
    <location>
        <begin position="218"/>
        <end position="242"/>
    </location>
</feature>
<dbReference type="KEGG" id="cmg:NC81_00970"/>
<dbReference type="PATRIC" id="fig|83560.10.peg.191"/>
<keyword evidence="1" id="KW-1133">Transmembrane helix</keyword>
<feature type="transmembrane region" description="Helical" evidence="1">
    <location>
        <begin position="52"/>
        <end position="78"/>
    </location>
</feature>
<dbReference type="OMA" id="WWWTLMI"/>
<feature type="transmembrane region" description="Helical" evidence="1">
    <location>
        <begin position="136"/>
        <end position="152"/>
    </location>
</feature>
<gene>
    <name evidence="2" type="ORF">BD36_01025</name>
</gene>
<feature type="transmembrane region" description="Helical" evidence="1">
    <location>
        <begin position="345"/>
        <end position="364"/>
    </location>
</feature>
<evidence type="ECO:0000256" key="1">
    <source>
        <dbReference type="SAM" id="Phobius"/>
    </source>
</evidence>
<dbReference type="InterPro" id="IPR009978">
    <property type="entry name" value="Na_H_antiport_3"/>
</dbReference>